<proteinExistence type="inferred from homology"/>
<name>A0A2N5N0J0_9BACL</name>
<dbReference type="Pfam" id="PF00728">
    <property type="entry name" value="Glyco_hydro_20"/>
    <property type="match status" value="1"/>
</dbReference>
<dbReference type="Proteomes" id="UP000234789">
    <property type="component" value="Unassembled WGS sequence"/>
</dbReference>
<dbReference type="InterPro" id="IPR038901">
    <property type="entry name" value="HEXDC-like"/>
</dbReference>
<dbReference type="InterPro" id="IPR017853">
    <property type="entry name" value="GH"/>
</dbReference>
<dbReference type="Gene3D" id="1.20.120.670">
    <property type="entry name" value="N-acetyl-b-d-glucoasminidase"/>
    <property type="match status" value="1"/>
</dbReference>
<evidence type="ECO:0000259" key="5">
    <source>
        <dbReference type="Pfam" id="PF18088"/>
    </source>
</evidence>
<comment type="caution">
    <text evidence="6">The sequence shown here is derived from an EMBL/GenBank/DDBJ whole genome shotgun (WGS) entry which is preliminary data.</text>
</comment>
<dbReference type="Pfam" id="PF18088">
    <property type="entry name" value="Glyco_H_20C_C"/>
    <property type="match status" value="1"/>
</dbReference>
<dbReference type="InterPro" id="IPR041063">
    <property type="entry name" value="Glyco_H_20C_C"/>
</dbReference>
<keyword evidence="2 6" id="KW-0378">Hydrolase</keyword>
<evidence type="ECO:0000256" key="2">
    <source>
        <dbReference type="ARBA" id="ARBA00022801"/>
    </source>
</evidence>
<dbReference type="PANTHER" id="PTHR21040:SF8">
    <property type="entry name" value="BCDNA.GH04120"/>
    <property type="match status" value="1"/>
</dbReference>
<organism evidence="6 7">
    <name type="scientific">Paenibacillus pasadenensis</name>
    <dbReference type="NCBI Taxonomy" id="217090"/>
    <lineage>
        <taxon>Bacteria</taxon>
        <taxon>Bacillati</taxon>
        <taxon>Bacillota</taxon>
        <taxon>Bacilli</taxon>
        <taxon>Bacillales</taxon>
        <taxon>Paenibacillaceae</taxon>
        <taxon>Paenibacillus</taxon>
    </lineage>
</organism>
<evidence type="ECO:0000313" key="7">
    <source>
        <dbReference type="Proteomes" id="UP000234789"/>
    </source>
</evidence>
<evidence type="ECO:0000313" key="6">
    <source>
        <dbReference type="EMBL" id="PLT43858.1"/>
    </source>
</evidence>
<dbReference type="EMBL" id="NFEZ01000004">
    <property type="protein sequence ID" value="PLT43858.1"/>
    <property type="molecule type" value="Genomic_DNA"/>
</dbReference>
<feature type="region of interest" description="Disordered" evidence="3">
    <location>
        <begin position="59"/>
        <end position="82"/>
    </location>
</feature>
<feature type="domain" description="Glycoside hydrolase family 20 catalytic" evidence="4">
    <location>
        <begin position="194"/>
        <end position="330"/>
    </location>
</feature>
<dbReference type="Gene3D" id="3.20.20.80">
    <property type="entry name" value="Glycosidases"/>
    <property type="match status" value="1"/>
</dbReference>
<feature type="compositionally biased region" description="Basic and acidic residues" evidence="3">
    <location>
        <begin position="61"/>
        <end position="82"/>
    </location>
</feature>
<dbReference type="PANTHER" id="PTHR21040">
    <property type="entry name" value="BCDNA.GH04120"/>
    <property type="match status" value="1"/>
</dbReference>
<dbReference type="AlphaFoldDB" id="A0A2N5N0J0"/>
<protein>
    <submittedName>
        <fullName evidence="6">Glycosyl hydrolase-related protein</fullName>
    </submittedName>
</protein>
<evidence type="ECO:0000256" key="3">
    <source>
        <dbReference type="SAM" id="MobiDB-lite"/>
    </source>
</evidence>
<dbReference type="InterPro" id="IPR015883">
    <property type="entry name" value="Glyco_hydro_20_cat"/>
</dbReference>
<gene>
    <name evidence="6" type="ORF">B8V81_2289</name>
</gene>
<dbReference type="SUPFAM" id="SSF51445">
    <property type="entry name" value="(Trans)glycosidases"/>
    <property type="match status" value="1"/>
</dbReference>
<accession>A0A2N5N0J0</accession>
<feature type="domain" description="Glycoside Hydrolase 20C C-terminal" evidence="5">
    <location>
        <begin position="476"/>
        <end position="662"/>
    </location>
</feature>
<sequence length="689" mass="77148">MKTTWTWIGELGEVEAGLRELADELKLKFELGGEGKAGGAEAIGRGEDKAGAEAIVGSEAADDRAAREAGGHSRGDGTTEAERAVTVRVERGGEGLAAGYADGRAWIRYERKHQFFRAFSLLLEKGVDGPAWELAEQQRIGTVGPMFDLSRNGVLTLDAWRSLLRRMALMGLNSVMLYMEDTYEIPGEPYFGYMRGRYSAEELRAIDDYADLFGIEAFPSIQTLAHLEEFLKWEPVKGYKDTKGALLAQDDRVLELVERMIERATAPFRSRKIHIGMDEAEEVGRGKHLDLHGFNGRFPIIAGHLQAVLDIVRRRGLSPMMWSDMFLKLASANGAEHFDRNTVIPEEMARQIPSDVDMVYWDYNHFEPEHYEAQLGKHRPLGCRVVFAGGVWVFNTFGVNYGLSLAATEAALLACKAEGVDEVYATMWGDDGMESNPFIALLGLQYYAEQAYCDGKPEWSRVEARTLACTGTEAAAFLLLNGLDETPGAEPGNRKQTNPSKFLLYQDVLLGLFDRQIAGLELDAHYAELEAEIAASRRPGAALDPLFEVPERLCGVLRWKSQAGLRLKAAYDADDRAELERLASELLPRIAEAVRALREAHRRQWLSMFKPFGWEVLDIRYGGVLTRLDTAALRLRDYLDGRAARLEELEQERLPYSTVNLEQGGSLGWCSYYYRMASPNVFYHVQNPF</sequence>
<comment type="similarity">
    <text evidence="1">Belongs to the glycosyl hydrolase 20 family.</text>
</comment>
<dbReference type="CDD" id="cd06565">
    <property type="entry name" value="GH20_GcnA-like"/>
    <property type="match status" value="1"/>
</dbReference>
<dbReference type="GO" id="GO:0004563">
    <property type="term" value="F:beta-N-acetylhexosaminidase activity"/>
    <property type="evidence" value="ECO:0007669"/>
    <property type="project" value="UniProtKB-ARBA"/>
</dbReference>
<dbReference type="GO" id="GO:0005975">
    <property type="term" value="P:carbohydrate metabolic process"/>
    <property type="evidence" value="ECO:0007669"/>
    <property type="project" value="InterPro"/>
</dbReference>
<keyword evidence="7" id="KW-1185">Reference proteome</keyword>
<evidence type="ECO:0000259" key="4">
    <source>
        <dbReference type="Pfam" id="PF00728"/>
    </source>
</evidence>
<evidence type="ECO:0000256" key="1">
    <source>
        <dbReference type="ARBA" id="ARBA00006285"/>
    </source>
</evidence>
<reference evidence="6 7" key="1">
    <citation type="submission" date="2017-05" db="EMBL/GenBank/DDBJ databases">
        <title>Functional genome analysis of Paenibacillus pasadenensis strain R16: insights on endophytic life style and antifungal activity.</title>
        <authorList>
            <person name="Passera A."/>
            <person name="Marcolungo L."/>
            <person name="Casati P."/>
            <person name="Brasca M."/>
            <person name="Quaglino F."/>
            <person name="Delledonne M."/>
        </authorList>
    </citation>
    <scope>NUCLEOTIDE SEQUENCE [LARGE SCALE GENOMIC DNA]</scope>
    <source>
        <strain evidence="6 7">R16</strain>
    </source>
</reference>
<dbReference type="RefSeq" id="WP_101808386.1">
    <property type="nucleotide sequence ID" value="NZ_NFEZ01000004.1"/>
</dbReference>